<dbReference type="Proteomes" id="UP000054032">
    <property type="component" value="Unassembled WGS sequence"/>
</dbReference>
<dbReference type="PANTHER" id="PTHR38248:SF2">
    <property type="entry name" value="FUNK1 11"/>
    <property type="match status" value="1"/>
</dbReference>
<evidence type="ECO:0000313" key="2">
    <source>
        <dbReference type="Proteomes" id="UP000054032"/>
    </source>
</evidence>
<dbReference type="HOGENOM" id="CLU_2061092_0_0_1"/>
<dbReference type="RefSeq" id="XP_007692659.1">
    <property type="nucleotide sequence ID" value="XM_007694469.1"/>
</dbReference>
<name>W6YNB3_COCMI</name>
<protein>
    <submittedName>
        <fullName evidence="1">Uncharacterized protein</fullName>
    </submittedName>
</protein>
<keyword evidence="2" id="KW-1185">Reference proteome</keyword>
<evidence type="ECO:0000313" key="1">
    <source>
        <dbReference type="EMBL" id="EUC40812.1"/>
    </source>
</evidence>
<dbReference type="EMBL" id="KI964137">
    <property type="protein sequence ID" value="EUC40812.1"/>
    <property type="molecule type" value="Genomic_DNA"/>
</dbReference>
<dbReference type="PANTHER" id="PTHR38248">
    <property type="entry name" value="FUNK1 6"/>
    <property type="match status" value="1"/>
</dbReference>
<dbReference type="GeneID" id="19128294"/>
<dbReference type="AlphaFoldDB" id="W6YNB3"/>
<dbReference type="KEGG" id="bor:COCMIDRAFT_9363"/>
<organism evidence="1 2">
    <name type="scientific">Bipolaris oryzae ATCC 44560</name>
    <dbReference type="NCBI Taxonomy" id="930090"/>
    <lineage>
        <taxon>Eukaryota</taxon>
        <taxon>Fungi</taxon>
        <taxon>Dikarya</taxon>
        <taxon>Ascomycota</taxon>
        <taxon>Pezizomycotina</taxon>
        <taxon>Dothideomycetes</taxon>
        <taxon>Pleosporomycetidae</taxon>
        <taxon>Pleosporales</taxon>
        <taxon>Pleosporineae</taxon>
        <taxon>Pleosporaceae</taxon>
        <taxon>Bipolaris</taxon>
    </lineage>
</organism>
<sequence length="119" mass="13167">MAQAVFDECKEGDKPLFQVESDWQSWPEAAQENDVLSWFAPLTERLLGLADGCQSVSRIRRRTLAQPHQPLQGSTADRKLDIGFVDDPNAGVNSKYQWSHILVPGELKSSPSADKASKA</sequence>
<proteinExistence type="predicted"/>
<dbReference type="STRING" id="930090.W6YNB3"/>
<gene>
    <name evidence="1" type="ORF">COCMIDRAFT_9363</name>
</gene>
<dbReference type="OrthoDB" id="5584477at2759"/>
<reference evidence="1 2" key="1">
    <citation type="journal article" date="2013" name="PLoS Genet.">
        <title>Comparative genome structure, secondary metabolite, and effector coding capacity across Cochliobolus pathogens.</title>
        <authorList>
            <person name="Condon B.J."/>
            <person name="Leng Y."/>
            <person name="Wu D."/>
            <person name="Bushley K.E."/>
            <person name="Ohm R.A."/>
            <person name="Otillar R."/>
            <person name="Martin J."/>
            <person name="Schackwitz W."/>
            <person name="Grimwood J."/>
            <person name="MohdZainudin N."/>
            <person name="Xue C."/>
            <person name="Wang R."/>
            <person name="Manning V.A."/>
            <person name="Dhillon B."/>
            <person name="Tu Z.J."/>
            <person name="Steffenson B.J."/>
            <person name="Salamov A."/>
            <person name="Sun H."/>
            <person name="Lowry S."/>
            <person name="LaButti K."/>
            <person name="Han J."/>
            <person name="Copeland A."/>
            <person name="Lindquist E."/>
            <person name="Barry K."/>
            <person name="Schmutz J."/>
            <person name="Baker S.E."/>
            <person name="Ciuffetti L.M."/>
            <person name="Grigoriev I.V."/>
            <person name="Zhong S."/>
            <person name="Turgeon B.G."/>
        </authorList>
    </citation>
    <scope>NUCLEOTIDE SEQUENCE [LARGE SCALE GENOMIC DNA]</scope>
    <source>
        <strain evidence="1 2">ATCC 44560</strain>
    </source>
</reference>
<dbReference type="eggNOG" id="ENOG502S5WB">
    <property type="taxonomic scope" value="Eukaryota"/>
</dbReference>
<accession>W6YNB3</accession>